<dbReference type="EMBL" id="FQNC01000043">
    <property type="protein sequence ID" value="SGY48834.1"/>
    <property type="molecule type" value="Genomic_DNA"/>
</dbReference>
<gene>
    <name evidence="6" type="primary">BQ5605_C001g00701</name>
    <name evidence="6" type="ORF">BQ5605_C001G00701</name>
</gene>
<name>A0A2X0P0N0_9BASI</name>
<protein>
    <submittedName>
        <fullName evidence="6">BQ5605_C001g00701 protein</fullName>
    </submittedName>
</protein>
<proteinExistence type="predicted"/>
<organism evidence="6 7">
    <name type="scientific">Microbotryum silenes-dioicae</name>
    <dbReference type="NCBI Taxonomy" id="796604"/>
    <lineage>
        <taxon>Eukaryota</taxon>
        <taxon>Fungi</taxon>
        <taxon>Dikarya</taxon>
        <taxon>Basidiomycota</taxon>
        <taxon>Pucciniomycotina</taxon>
        <taxon>Microbotryomycetes</taxon>
        <taxon>Microbotryales</taxon>
        <taxon>Microbotryaceae</taxon>
        <taxon>Microbotryum</taxon>
    </lineage>
</organism>
<dbReference type="Pfam" id="PF01124">
    <property type="entry name" value="MAPEG"/>
    <property type="match status" value="1"/>
</dbReference>
<dbReference type="Proteomes" id="UP000249464">
    <property type="component" value="Unassembled WGS sequence"/>
</dbReference>
<sequence length="222" mass="23920">MESITSQAQQHLSLDLTKVNISLYAIPLAYILALLPHVYMEIAMILTVGKWSNASPRGNVDAASARLPAHKLAQFKRGRRETLNNVIRHLDVHTASSIAASAAHTNGLENLSLFVGAILSANWASVSTEKLNQIAVLYVVLRLIYNPVYIFGNSKIVSLLRSTIWFGAQGMTRISSPSGSSLYLLKLAADQTSGIDSTRAATTFLAPPALVVLLILGARIGK</sequence>
<evidence type="ECO:0000256" key="3">
    <source>
        <dbReference type="ARBA" id="ARBA00022989"/>
    </source>
</evidence>
<dbReference type="PANTHER" id="PTHR35371:SF1">
    <property type="entry name" value="BLR7753 PROTEIN"/>
    <property type="match status" value="1"/>
</dbReference>
<keyword evidence="3 5" id="KW-1133">Transmembrane helix</keyword>
<dbReference type="GO" id="GO:0016020">
    <property type="term" value="C:membrane"/>
    <property type="evidence" value="ECO:0007669"/>
    <property type="project" value="UniProtKB-SubCell"/>
</dbReference>
<evidence type="ECO:0000256" key="2">
    <source>
        <dbReference type="ARBA" id="ARBA00022692"/>
    </source>
</evidence>
<dbReference type="InterPro" id="IPR023352">
    <property type="entry name" value="MAPEG-like_dom_sf"/>
</dbReference>
<comment type="subcellular location">
    <subcellularLocation>
        <location evidence="1">Membrane</location>
    </subcellularLocation>
</comment>
<dbReference type="Gene3D" id="1.20.120.550">
    <property type="entry name" value="Membrane associated eicosanoid/glutathione metabolism-like domain"/>
    <property type="match status" value="1"/>
</dbReference>
<keyword evidence="2 5" id="KW-0812">Transmembrane</keyword>
<evidence type="ECO:0000313" key="6">
    <source>
        <dbReference type="EMBL" id="SGY48834.1"/>
    </source>
</evidence>
<keyword evidence="7" id="KW-1185">Reference proteome</keyword>
<evidence type="ECO:0000256" key="1">
    <source>
        <dbReference type="ARBA" id="ARBA00004370"/>
    </source>
</evidence>
<feature type="transmembrane region" description="Helical" evidence="5">
    <location>
        <begin position="21"/>
        <end position="40"/>
    </location>
</feature>
<evidence type="ECO:0000256" key="5">
    <source>
        <dbReference type="SAM" id="Phobius"/>
    </source>
</evidence>
<evidence type="ECO:0000313" key="7">
    <source>
        <dbReference type="Proteomes" id="UP000249464"/>
    </source>
</evidence>
<evidence type="ECO:0000256" key="4">
    <source>
        <dbReference type="ARBA" id="ARBA00023136"/>
    </source>
</evidence>
<dbReference type="PANTHER" id="PTHR35371">
    <property type="entry name" value="INNER MEMBRANE PROTEIN"/>
    <property type="match status" value="1"/>
</dbReference>
<dbReference type="AlphaFoldDB" id="A0A2X0P0N0"/>
<dbReference type="SUPFAM" id="SSF161084">
    <property type="entry name" value="MAPEG domain-like"/>
    <property type="match status" value="1"/>
</dbReference>
<reference evidence="6 7" key="1">
    <citation type="submission" date="2016-11" db="EMBL/GenBank/DDBJ databases">
        <authorList>
            <person name="Jaros S."/>
            <person name="Januszkiewicz K."/>
            <person name="Wedrychowicz H."/>
        </authorList>
    </citation>
    <scope>NUCLEOTIDE SEQUENCE [LARGE SCALE GENOMIC DNA]</scope>
</reference>
<dbReference type="InterPro" id="IPR001129">
    <property type="entry name" value="Membr-assoc_MAPEG"/>
</dbReference>
<keyword evidence="4 5" id="KW-0472">Membrane</keyword>
<accession>A0A2X0P0N0</accession>